<gene>
    <name evidence="1" type="ORF">IQ247_16075</name>
</gene>
<dbReference type="RefSeq" id="WP_193921678.1">
    <property type="nucleotide sequence ID" value="NZ_JADEWL010000052.1"/>
</dbReference>
<reference evidence="1" key="1">
    <citation type="submission" date="2020-10" db="EMBL/GenBank/DDBJ databases">
        <authorList>
            <person name="Castelo-Branco R."/>
            <person name="Eusebio N."/>
            <person name="Adriana R."/>
            <person name="Vieira A."/>
            <person name="Brugerolle De Fraissinette N."/>
            <person name="Rezende De Castro R."/>
            <person name="Schneider M.P."/>
            <person name="Vasconcelos V."/>
            <person name="Leao P.N."/>
        </authorList>
    </citation>
    <scope>NUCLEOTIDE SEQUENCE</scope>
    <source>
        <strain evidence="1">LEGE 06105</strain>
    </source>
</reference>
<organism evidence="1 2">
    <name type="scientific">Plectonema cf. radiosum LEGE 06105</name>
    <dbReference type="NCBI Taxonomy" id="945769"/>
    <lineage>
        <taxon>Bacteria</taxon>
        <taxon>Bacillati</taxon>
        <taxon>Cyanobacteriota</taxon>
        <taxon>Cyanophyceae</taxon>
        <taxon>Oscillatoriophycideae</taxon>
        <taxon>Oscillatoriales</taxon>
        <taxon>Microcoleaceae</taxon>
        <taxon>Plectonema</taxon>
    </lineage>
</organism>
<dbReference type="EMBL" id="JADEWL010000052">
    <property type="protein sequence ID" value="MBE9214165.1"/>
    <property type="molecule type" value="Genomic_DNA"/>
</dbReference>
<keyword evidence="2" id="KW-1185">Reference proteome</keyword>
<protein>
    <submittedName>
        <fullName evidence="1">Uncharacterized protein</fullName>
    </submittedName>
</protein>
<dbReference type="InterPro" id="IPR027417">
    <property type="entry name" value="P-loop_NTPase"/>
</dbReference>
<dbReference type="Gene3D" id="3.40.50.300">
    <property type="entry name" value="P-loop containing nucleotide triphosphate hydrolases"/>
    <property type="match status" value="1"/>
</dbReference>
<dbReference type="AlphaFoldDB" id="A0A8J7JV32"/>
<evidence type="ECO:0000313" key="2">
    <source>
        <dbReference type="Proteomes" id="UP000620559"/>
    </source>
</evidence>
<comment type="caution">
    <text evidence="1">The sequence shown here is derived from an EMBL/GenBank/DDBJ whole genome shotgun (WGS) entry which is preliminary data.</text>
</comment>
<accession>A0A8J7JV32</accession>
<proteinExistence type="predicted"/>
<evidence type="ECO:0000313" key="1">
    <source>
        <dbReference type="EMBL" id="MBE9214165.1"/>
    </source>
</evidence>
<dbReference type="Proteomes" id="UP000620559">
    <property type="component" value="Unassembled WGS sequence"/>
</dbReference>
<sequence length="133" mass="14971">MNTDAAIFLTNASRALTQGERALLHELKTQLNRGDNSKPADNLFIIGNFMDLVRTEKGRTQVKQRIEKFVQGDNPIITGENRVHFISVQATLDAIKNGVEDEYLKTFSHFIKSLSYFLTLERCFPTGGSDFSS</sequence>
<name>A0A8J7JV32_9CYAN</name>